<dbReference type="InterPro" id="IPR010080">
    <property type="entry name" value="Thioester_reductase-like_dom"/>
</dbReference>
<dbReference type="InterPro" id="IPR036291">
    <property type="entry name" value="NAD(P)-bd_dom_sf"/>
</dbReference>
<feature type="domain" description="Thioester reductase (TE)" evidence="3">
    <location>
        <begin position="664"/>
        <end position="900"/>
    </location>
</feature>
<dbReference type="Gene3D" id="3.40.50.720">
    <property type="entry name" value="NAD(P)-binding Rossmann-like Domain"/>
    <property type="match status" value="1"/>
</dbReference>
<keyword evidence="7" id="KW-1185">Reference proteome</keyword>
<dbReference type="SUPFAM" id="SSF56281">
    <property type="entry name" value="Metallo-hydrolase/oxidoreductase"/>
    <property type="match status" value="1"/>
</dbReference>
<dbReference type="InterPro" id="IPR013120">
    <property type="entry name" value="FAR_NAD-bd"/>
</dbReference>
<dbReference type="InterPro" id="IPR036866">
    <property type="entry name" value="RibonucZ/Hydroxyglut_hydro"/>
</dbReference>
<keyword evidence="2" id="KW-0597">Phosphoprotein</keyword>
<gene>
    <name evidence="6" type="ORF">NIES267_11140</name>
</gene>
<feature type="domain" description="TubC N-terminal docking" evidence="5">
    <location>
        <begin position="570"/>
        <end position="627"/>
    </location>
</feature>
<evidence type="ECO:0000256" key="1">
    <source>
        <dbReference type="ARBA" id="ARBA00022450"/>
    </source>
</evidence>
<dbReference type="NCBIfam" id="TIGR01746">
    <property type="entry name" value="Thioester-redct"/>
    <property type="match status" value="1"/>
</dbReference>
<protein>
    <submittedName>
        <fullName evidence="6">Putative thioester reductase</fullName>
    </submittedName>
</protein>
<dbReference type="SUPFAM" id="SSF51735">
    <property type="entry name" value="NAD(P)-binding Rossmann-fold domains"/>
    <property type="match status" value="1"/>
</dbReference>
<dbReference type="EMBL" id="AP018227">
    <property type="protein sequence ID" value="BAY81637.1"/>
    <property type="molecule type" value="Genomic_DNA"/>
</dbReference>
<name>A0A1Z4LK79_9CYAN</name>
<organism evidence="6 7">
    <name type="scientific">Calothrix parasitica NIES-267</name>
    <dbReference type="NCBI Taxonomy" id="1973488"/>
    <lineage>
        <taxon>Bacteria</taxon>
        <taxon>Bacillati</taxon>
        <taxon>Cyanobacteriota</taxon>
        <taxon>Cyanophyceae</taxon>
        <taxon>Nostocales</taxon>
        <taxon>Calotrichaceae</taxon>
        <taxon>Calothrix</taxon>
    </lineage>
</organism>
<accession>A0A1Z4LK79</accession>
<evidence type="ECO:0000259" key="5">
    <source>
        <dbReference type="Pfam" id="PF18563"/>
    </source>
</evidence>
<evidence type="ECO:0000259" key="3">
    <source>
        <dbReference type="Pfam" id="PF07993"/>
    </source>
</evidence>
<evidence type="ECO:0000313" key="6">
    <source>
        <dbReference type="EMBL" id="BAY81637.1"/>
    </source>
</evidence>
<dbReference type="AlphaFoldDB" id="A0A1Z4LK79"/>
<dbReference type="InterPro" id="IPR044894">
    <property type="entry name" value="TubC_N_sf"/>
</dbReference>
<dbReference type="Gene3D" id="3.60.15.10">
    <property type="entry name" value="Ribonuclease Z/Hydroxyacylglutathione hydrolase-like"/>
    <property type="match status" value="1"/>
</dbReference>
<dbReference type="Gene3D" id="1.10.10.1830">
    <property type="entry name" value="Non-ribosomal peptide synthase, adenylation domain"/>
    <property type="match status" value="1"/>
</dbReference>
<dbReference type="CDD" id="cd05235">
    <property type="entry name" value="SDR_e1"/>
    <property type="match status" value="1"/>
</dbReference>
<sequence length="1018" mass="114830">MIVDKVYLKPNAIVEPLINQWYAWSYLVPPATAAMYIVDSHIKIMESFIEAPQVHKSALQNPAMMGGPFINYDVDRVGEIKDLLVKTKAEQANLIRLATAIENLEKLLCEKADGYSLEPLYEEVPEELKGYVELVYDANNHPAIRLIEGLLYRSSDYQTAHQTVALSLTDEDSRSFVLSTPRLRKNHTLHLDFKFNHPAWDRLFRMRYQADSYNELKEIFQIKNHQEAVFSSLFTTEKPPQPNNYQGDDVRISYFGHACVLIETQDITILCDPLISYQHSTGIPRYTYADLPEVIDYAVITHNHQDHVMFETLLQLRHKICNVVVPKGNKGALIDPSLKLILSAIGFNNVQEIDELETIEINDGFITSLPVLGEHGDLNIATKAAYWFNIKGRKILCAADSNNIEPALYRNLHCLLGDLDVMFIGMECDGAPYTWAYGSLLTKTVPRKMAQTRRLDGSDARKAFNLVNQFNPQQVYVYAMGQEPWLTYITSINYTDDSRPIIESNKLVEQCKENNIHSERLYGCKEIILAAGSNTNLFIESSISNNQNHQNHQQSSIILDTEVEEKIKPINELLKELSDKDIKLWVEDKQNTSEEPKLKCNAPKGGLTPEIKAQIKQRKSEIVQFLHDRTNGSKLDLEAEAVLDESIQAYSAIPAQIILDNILLTGAAGFVGAFLLHELLQTTEAKIHCLIRAENTEAAQNKIKKSLESYNLYQQWQESFSNRIIPIVGDLSQPLLGLSQNQFENLSTEIDTIYHNGAWVHHTSPYSLLKATNVLGTQEVLRLACKNKVKPVHFISTISVFAGANQIIRENEPLDANRTPVGGYAQSKWVAEKLVTIARQRNLPASIYRVGAVSGHSQTGVFNRNDFLYKMIQGCVQLGSAPIGNMILDIMPVDYVTQAIVHLSKQSESWGKVFHVVHPQPVEVEILFKQLNSMGYPVERLPYEQWREKLVKIIENSPNHPLYAIASLFSANSGNSTTEAKPLHFDAHNTLTGLADTSIICPAIDAQLLSTYIGYLMK</sequence>
<evidence type="ECO:0000313" key="7">
    <source>
        <dbReference type="Proteomes" id="UP000218418"/>
    </source>
</evidence>
<feature type="domain" description="Diiron non-heme beta-hydroxylase N-terminal" evidence="4">
    <location>
        <begin position="7"/>
        <end position="237"/>
    </location>
</feature>
<reference evidence="6 7" key="1">
    <citation type="submission" date="2017-06" db="EMBL/GenBank/DDBJ databases">
        <title>Genome sequencing of cyanobaciteial culture collection at National Institute for Environmental Studies (NIES).</title>
        <authorList>
            <person name="Hirose Y."/>
            <person name="Shimura Y."/>
            <person name="Fujisawa T."/>
            <person name="Nakamura Y."/>
            <person name="Kawachi M."/>
        </authorList>
    </citation>
    <scope>NUCLEOTIDE SEQUENCE [LARGE SCALE GENOMIC DNA]</scope>
    <source>
        <strain evidence="6 7">NIES-267</strain>
    </source>
</reference>
<dbReference type="PANTHER" id="PTHR44845">
    <property type="entry name" value="CARRIER DOMAIN-CONTAINING PROTEIN"/>
    <property type="match status" value="1"/>
</dbReference>
<dbReference type="InterPro" id="IPR041464">
    <property type="entry name" value="TubC_N"/>
</dbReference>
<keyword evidence="1" id="KW-0596">Phosphopantetheine</keyword>
<dbReference type="Pfam" id="PF18456">
    <property type="entry name" value="CmlA_N"/>
    <property type="match status" value="1"/>
</dbReference>
<proteinExistence type="predicted"/>
<dbReference type="OrthoDB" id="9807212at2"/>
<dbReference type="Proteomes" id="UP000218418">
    <property type="component" value="Chromosome"/>
</dbReference>
<dbReference type="Pfam" id="PF18563">
    <property type="entry name" value="TubC_N"/>
    <property type="match status" value="1"/>
</dbReference>
<evidence type="ECO:0000256" key="2">
    <source>
        <dbReference type="ARBA" id="ARBA00022553"/>
    </source>
</evidence>
<dbReference type="Pfam" id="PF13483">
    <property type="entry name" value="Lactamase_B_3"/>
    <property type="match status" value="1"/>
</dbReference>
<dbReference type="PANTHER" id="PTHR44845:SF6">
    <property type="entry name" value="BETA-ALANINE-ACTIVATING ENZYME"/>
    <property type="match status" value="1"/>
</dbReference>
<dbReference type="Pfam" id="PF07993">
    <property type="entry name" value="NAD_binding_4"/>
    <property type="match status" value="1"/>
</dbReference>
<dbReference type="InterPro" id="IPR041141">
    <property type="entry name" value="CmlA_N"/>
</dbReference>
<evidence type="ECO:0000259" key="4">
    <source>
        <dbReference type="Pfam" id="PF18456"/>
    </source>
</evidence>